<comment type="caution">
    <text evidence="2">Lacks conserved residue(s) required for the propagation of feature annotation.</text>
</comment>
<keyword evidence="3" id="KW-1133">Transmembrane helix</keyword>
<feature type="domain" description="CUB" evidence="4">
    <location>
        <begin position="127"/>
        <end position="238"/>
    </location>
</feature>
<dbReference type="GO" id="GO:0004252">
    <property type="term" value="F:serine-type endopeptidase activity"/>
    <property type="evidence" value="ECO:0007669"/>
    <property type="project" value="TreeGrafter"/>
</dbReference>
<dbReference type="EMBL" id="FN653029">
    <property type="protein sequence ID" value="CBY08249.1"/>
    <property type="molecule type" value="Genomic_DNA"/>
</dbReference>
<feature type="transmembrane region" description="Helical" evidence="3">
    <location>
        <begin position="64"/>
        <end position="92"/>
    </location>
</feature>
<evidence type="ECO:0000259" key="4">
    <source>
        <dbReference type="PROSITE" id="PS01180"/>
    </source>
</evidence>
<keyword evidence="1" id="KW-1015">Disulfide bond</keyword>
<dbReference type="InterPro" id="IPR035914">
    <property type="entry name" value="Sperma_CUB_dom_sf"/>
</dbReference>
<proteinExistence type="predicted"/>
<dbReference type="PANTHER" id="PTHR24255:SF31">
    <property type="entry name" value="CUBILIN-LIKE PROTEIN"/>
    <property type="match status" value="1"/>
</dbReference>
<dbReference type="Proteomes" id="UP000001307">
    <property type="component" value="Unassembled WGS sequence"/>
</dbReference>
<dbReference type="CDD" id="cd00041">
    <property type="entry name" value="CUB"/>
    <property type="match status" value="1"/>
</dbReference>
<evidence type="ECO:0000256" key="3">
    <source>
        <dbReference type="SAM" id="Phobius"/>
    </source>
</evidence>
<evidence type="ECO:0000313" key="6">
    <source>
        <dbReference type="Proteomes" id="UP000001307"/>
    </source>
</evidence>
<dbReference type="SUPFAM" id="SSF49854">
    <property type="entry name" value="Spermadhesin, CUB domain"/>
    <property type="match status" value="1"/>
</dbReference>
<dbReference type="PANTHER" id="PTHR24255">
    <property type="entry name" value="COMPLEMENT COMPONENT 1, S SUBCOMPONENT-RELATED"/>
    <property type="match status" value="1"/>
</dbReference>
<dbReference type="SMART" id="SM00042">
    <property type="entry name" value="CUB"/>
    <property type="match status" value="1"/>
</dbReference>
<dbReference type="InParanoid" id="E4X8C3"/>
<dbReference type="GO" id="GO:0005615">
    <property type="term" value="C:extracellular space"/>
    <property type="evidence" value="ECO:0007669"/>
    <property type="project" value="TreeGrafter"/>
</dbReference>
<evidence type="ECO:0000313" key="5">
    <source>
        <dbReference type="EMBL" id="CBY08249.1"/>
    </source>
</evidence>
<sequence>MIMNVQQNAGAPDSIFPTKEQVANSKMIMNVQQNAGAPAYAPPPPPQAAPAPVIIQQQKSNTTCIVCTLVCVCCVVPIGIFIIMFVMAAAAVTNIASDIDFNTPPPTTDGPVIFTDGGTLNHYADICAADFEYTAGSGALESPNYPSNYPGNTDCTNRIGTASDGVTFEIDAFDTETNYDEVTFVNANNELYTFTGYSYAGGPQVGDRFSFSTSYVDVRFESDFMGEESGFSIRVIDGYEPANDITNLGYASRVINKEDLPEKEAKKNE</sequence>
<evidence type="ECO:0000256" key="2">
    <source>
        <dbReference type="PROSITE-ProRule" id="PRU00059"/>
    </source>
</evidence>
<keyword evidence="6" id="KW-1185">Reference proteome</keyword>
<dbReference type="Gene3D" id="2.60.120.290">
    <property type="entry name" value="Spermadhesin, CUB domain"/>
    <property type="match status" value="1"/>
</dbReference>
<dbReference type="PROSITE" id="PS01180">
    <property type="entry name" value="CUB"/>
    <property type="match status" value="1"/>
</dbReference>
<evidence type="ECO:0000256" key="1">
    <source>
        <dbReference type="ARBA" id="ARBA00023157"/>
    </source>
</evidence>
<organism evidence="5">
    <name type="scientific">Oikopleura dioica</name>
    <name type="common">Tunicate</name>
    <dbReference type="NCBI Taxonomy" id="34765"/>
    <lineage>
        <taxon>Eukaryota</taxon>
        <taxon>Metazoa</taxon>
        <taxon>Chordata</taxon>
        <taxon>Tunicata</taxon>
        <taxon>Appendicularia</taxon>
        <taxon>Copelata</taxon>
        <taxon>Oikopleuridae</taxon>
        <taxon>Oikopleura</taxon>
    </lineage>
</organism>
<dbReference type="AlphaFoldDB" id="E4X8C3"/>
<protein>
    <recommendedName>
        <fullName evidence="4">CUB domain-containing protein</fullName>
    </recommendedName>
</protein>
<keyword evidence="3" id="KW-0812">Transmembrane</keyword>
<name>E4X8C3_OIKDI</name>
<reference evidence="5" key="1">
    <citation type="journal article" date="2010" name="Science">
        <title>Plasticity of animal genome architecture unmasked by rapid evolution of a pelagic tunicate.</title>
        <authorList>
            <person name="Denoeud F."/>
            <person name="Henriet S."/>
            <person name="Mungpakdee S."/>
            <person name="Aury J.M."/>
            <person name="Da Silva C."/>
            <person name="Brinkmann H."/>
            <person name="Mikhaleva J."/>
            <person name="Olsen L.C."/>
            <person name="Jubin C."/>
            <person name="Canestro C."/>
            <person name="Bouquet J.M."/>
            <person name="Danks G."/>
            <person name="Poulain J."/>
            <person name="Campsteijn C."/>
            <person name="Adamski M."/>
            <person name="Cross I."/>
            <person name="Yadetie F."/>
            <person name="Muffato M."/>
            <person name="Louis A."/>
            <person name="Butcher S."/>
            <person name="Tsagkogeorga G."/>
            <person name="Konrad A."/>
            <person name="Singh S."/>
            <person name="Jensen M.F."/>
            <person name="Cong E.H."/>
            <person name="Eikeseth-Otteraa H."/>
            <person name="Noel B."/>
            <person name="Anthouard V."/>
            <person name="Porcel B.M."/>
            <person name="Kachouri-Lafond R."/>
            <person name="Nishino A."/>
            <person name="Ugolini M."/>
            <person name="Chourrout P."/>
            <person name="Nishida H."/>
            <person name="Aasland R."/>
            <person name="Huzurbazar S."/>
            <person name="Westhof E."/>
            <person name="Delsuc F."/>
            <person name="Lehrach H."/>
            <person name="Reinhardt R."/>
            <person name="Weissenbach J."/>
            <person name="Roy S.W."/>
            <person name="Artiguenave F."/>
            <person name="Postlethwait J.H."/>
            <person name="Manak J.R."/>
            <person name="Thompson E.M."/>
            <person name="Jaillon O."/>
            <person name="Du Pasquier L."/>
            <person name="Boudinot P."/>
            <person name="Liberles D.A."/>
            <person name="Volff J.N."/>
            <person name="Philippe H."/>
            <person name="Lenhard B."/>
            <person name="Roest Crollius H."/>
            <person name="Wincker P."/>
            <person name="Chourrout D."/>
        </authorList>
    </citation>
    <scope>NUCLEOTIDE SEQUENCE [LARGE SCALE GENOMIC DNA]</scope>
</reference>
<dbReference type="Pfam" id="PF00431">
    <property type="entry name" value="CUB"/>
    <property type="match status" value="1"/>
</dbReference>
<dbReference type="OrthoDB" id="6116165at2759"/>
<dbReference type="InterPro" id="IPR000859">
    <property type="entry name" value="CUB_dom"/>
</dbReference>
<accession>E4X8C3</accession>
<keyword evidence="3" id="KW-0472">Membrane</keyword>
<gene>
    <name evidence="5" type="ORF">GSOID_T00004265001</name>
</gene>